<evidence type="ECO:0008006" key="3">
    <source>
        <dbReference type="Google" id="ProtNLM"/>
    </source>
</evidence>
<accession>A0A7S0RUY1</accession>
<dbReference type="PANTHER" id="PTHR33403">
    <property type="entry name" value="SPR1"/>
    <property type="match status" value="1"/>
</dbReference>
<dbReference type="AlphaFoldDB" id="A0A7S0RUY1"/>
<protein>
    <recommendedName>
        <fullName evidence="3">SAP domain-containing protein</fullName>
    </recommendedName>
</protein>
<organism evidence="2">
    <name type="scientific">Chlamydomonas leiostraca</name>
    <dbReference type="NCBI Taxonomy" id="1034604"/>
    <lineage>
        <taxon>Eukaryota</taxon>
        <taxon>Viridiplantae</taxon>
        <taxon>Chlorophyta</taxon>
        <taxon>core chlorophytes</taxon>
        <taxon>Chlorophyceae</taxon>
        <taxon>CS clade</taxon>
        <taxon>Chlamydomonadales</taxon>
        <taxon>Chlamydomonadaceae</taxon>
        <taxon>Chlamydomonas</taxon>
    </lineage>
</organism>
<dbReference type="EMBL" id="HBFB01024061">
    <property type="protein sequence ID" value="CAD8687642.1"/>
    <property type="molecule type" value="Transcribed_RNA"/>
</dbReference>
<dbReference type="GO" id="GO:0043622">
    <property type="term" value="P:cortical microtubule organization"/>
    <property type="evidence" value="ECO:0007669"/>
    <property type="project" value="InterPro"/>
</dbReference>
<gene>
    <name evidence="2" type="ORF">CLEI1391_LOCUS13565</name>
</gene>
<comment type="similarity">
    <text evidence="1">Belongs to the SPIRAL1 family.</text>
</comment>
<proteinExistence type="inferred from homology"/>
<dbReference type="GO" id="GO:0010005">
    <property type="term" value="C:cortical microtubule, transverse to long axis"/>
    <property type="evidence" value="ECO:0007669"/>
    <property type="project" value="TreeGrafter"/>
</dbReference>
<name>A0A7S0RUY1_9CHLO</name>
<evidence type="ECO:0000313" key="2">
    <source>
        <dbReference type="EMBL" id="CAD8687642.1"/>
    </source>
</evidence>
<reference evidence="2" key="1">
    <citation type="submission" date="2021-01" db="EMBL/GenBank/DDBJ databases">
        <authorList>
            <person name="Corre E."/>
            <person name="Pelletier E."/>
            <person name="Niang G."/>
            <person name="Scheremetjew M."/>
            <person name="Finn R."/>
            <person name="Kale V."/>
            <person name="Holt S."/>
            <person name="Cochrane G."/>
            <person name="Meng A."/>
            <person name="Brown T."/>
            <person name="Cohen L."/>
        </authorList>
    </citation>
    <scope>NUCLEOTIDE SEQUENCE</scope>
    <source>
        <strain evidence="2">SAG 11-49</strain>
    </source>
</reference>
<dbReference type="PANTHER" id="PTHR33403:SF31">
    <property type="entry name" value="PROTEIN SPIRAL1-LIKE 1"/>
    <property type="match status" value="1"/>
</dbReference>
<sequence length="191" mass="19919">MSPAMTPAEVDNVIRPLLLKDLRIQCRVRGVSPGGGIEQLRQRLKEHMLESNDFAIKDETGADVSSGPSVAGQTTHDQAAGSLQNNYVRPAGQNVGNFITDRPSSRVLAAPGGKSQIVFGDSEPAPAPKAAPMAQQNNENPITGAPAANKIGANNNNYARPAGQNVGNFITDRPSSRVLAAPGGASQIIFG</sequence>
<evidence type="ECO:0000256" key="1">
    <source>
        <dbReference type="ARBA" id="ARBA00009656"/>
    </source>
</evidence>
<dbReference type="InterPro" id="IPR039613">
    <property type="entry name" value="SPR1/2/3/4/5"/>
</dbReference>